<keyword evidence="1" id="KW-1133">Transmembrane helix</keyword>
<dbReference type="RefSeq" id="WP_076405220.1">
    <property type="nucleotide sequence ID" value="NZ_FTMI01000004.1"/>
</dbReference>
<name>A0A1N6T1C9_9MICO</name>
<feature type="transmembrane region" description="Helical" evidence="1">
    <location>
        <begin position="485"/>
        <end position="506"/>
    </location>
</feature>
<evidence type="ECO:0000313" key="2">
    <source>
        <dbReference type="EMBL" id="SIQ47162.1"/>
    </source>
</evidence>
<feature type="transmembrane region" description="Helical" evidence="1">
    <location>
        <begin position="375"/>
        <end position="399"/>
    </location>
</feature>
<keyword evidence="1" id="KW-0812">Transmembrane</keyword>
<feature type="transmembrane region" description="Helical" evidence="1">
    <location>
        <begin position="333"/>
        <end position="355"/>
    </location>
</feature>
<protein>
    <submittedName>
        <fullName evidence="2">ABC-2 type transport system permease protein</fullName>
    </submittedName>
</protein>
<feature type="transmembrane region" description="Helical" evidence="1">
    <location>
        <begin position="454"/>
        <end position="479"/>
    </location>
</feature>
<dbReference type="Proteomes" id="UP000186235">
    <property type="component" value="Unassembled WGS sequence"/>
</dbReference>
<reference evidence="3" key="1">
    <citation type="submission" date="2017-01" db="EMBL/GenBank/DDBJ databases">
        <authorList>
            <person name="Varghese N."/>
            <person name="Submissions S."/>
        </authorList>
    </citation>
    <scope>NUCLEOTIDE SEQUENCE [LARGE SCALE GENOMIC DNA]</scope>
    <source>
        <strain evidence="3">3bp</strain>
    </source>
</reference>
<dbReference type="EMBL" id="FTMI01000004">
    <property type="protein sequence ID" value="SIQ47162.1"/>
    <property type="molecule type" value="Genomic_DNA"/>
</dbReference>
<evidence type="ECO:0000256" key="1">
    <source>
        <dbReference type="SAM" id="Phobius"/>
    </source>
</evidence>
<feature type="transmembrane region" description="Helical" evidence="1">
    <location>
        <begin position="172"/>
        <end position="191"/>
    </location>
</feature>
<feature type="transmembrane region" description="Helical" evidence="1">
    <location>
        <begin position="133"/>
        <end position="151"/>
    </location>
</feature>
<feature type="transmembrane region" description="Helical" evidence="1">
    <location>
        <begin position="21"/>
        <end position="48"/>
    </location>
</feature>
<feature type="transmembrane region" description="Helical" evidence="1">
    <location>
        <begin position="235"/>
        <end position="257"/>
    </location>
</feature>
<feature type="transmembrane region" description="Helical" evidence="1">
    <location>
        <begin position="405"/>
        <end position="433"/>
    </location>
</feature>
<organism evidence="2 3">
    <name type="scientific">Cellulosimicrobium aquatile</name>
    <dbReference type="NCBI Taxonomy" id="1612203"/>
    <lineage>
        <taxon>Bacteria</taxon>
        <taxon>Bacillati</taxon>
        <taxon>Actinomycetota</taxon>
        <taxon>Actinomycetes</taxon>
        <taxon>Micrococcales</taxon>
        <taxon>Promicromonosporaceae</taxon>
        <taxon>Cellulosimicrobium</taxon>
    </lineage>
</organism>
<evidence type="ECO:0000313" key="3">
    <source>
        <dbReference type="Proteomes" id="UP000186235"/>
    </source>
</evidence>
<sequence length="528" mass="54376">MVAQFVRLKLTLMGNAFRRSVWQTIGFVVGVLYGLFVVGMLVVGMVFLGTEDAALAGSITILAGALAVLGWWVIPLFAFGVDATLDPQRFVLFGIPQRRLLAGLAVAGVVSIPGIVTALAALGASFAWWRTPLAVLAALVGAVVAVALCVVGSRATTTALAPLLESRRYREVVTIAAFVPLVLIGPAFAWLGSQLGGGPVDGDAVRGMVTRLADVAAWTPFGAPWGLGAAVHDGAWGLALARLVVALATLAVAWVVWDKALARALVTPPTSGGGGRAKGLGFFSRFPATPTGAVAARTATYWLRDPRYSGSIAVVPLIPVVLLVVGGGTGSEIFLALAPFTAWILGFSISADIAYDHTAFALHVSSGVPGRADRWGRALPVLVAGGAVTLLFALVSVAVAGRWDALPALLGLTAGTLLTSTGISSATSARLLYPVPKPGDSPFKQPQGAAMATLAAQTVAMLLVLALSLPFLVPGVIAIVADLPVLGWVTLAVGVVVGAVVLVLGVRWGARTYDRRAPELLQRVLSYA</sequence>
<feature type="transmembrane region" description="Helical" evidence="1">
    <location>
        <begin position="308"/>
        <end position="327"/>
    </location>
</feature>
<dbReference type="AlphaFoldDB" id="A0A1N6T1C9"/>
<feature type="transmembrane region" description="Helical" evidence="1">
    <location>
        <begin position="54"/>
        <end position="79"/>
    </location>
</feature>
<proteinExistence type="predicted"/>
<feature type="transmembrane region" description="Helical" evidence="1">
    <location>
        <begin position="100"/>
        <end position="127"/>
    </location>
</feature>
<accession>A0A1N6T1C9</accession>
<keyword evidence="1" id="KW-0472">Membrane</keyword>
<gene>
    <name evidence="2" type="ORF">SAMN05518682_2634</name>
</gene>
<keyword evidence="3" id="KW-1185">Reference proteome</keyword>